<dbReference type="CDD" id="cd14728">
    <property type="entry name" value="Ere-like"/>
    <property type="match status" value="1"/>
</dbReference>
<dbReference type="EC" id="3.1.1.-" evidence="1"/>
<proteinExistence type="predicted"/>
<reference evidence="2" key="1">
    <citation type="journal article" date="2019" name="Int. J. Syst. Evol. Microbiol.">
        <title>The Global Catalogue of Microorganisms (GCM) 10K type strain sequencing project: providing services to taxonomists for standard genome sequencing and annotation.</title>
        <authorList>
            <consortium name="The Broad Institute Genomics Platform"/>
            <consortium name="The Broad Institute Genome Sequencing Center for Infectious Disease"/>
            <person name="Wu L."/>
            <person name="Ma J."/>
        </authorList>
    </citation>
    <scope>NUCLEOTIDE SEQUENCE [LARGE SCALE GENOMIC DNA]</scope>
    <source>
        <strain evidence="2">CCUG 55995</strain>
    </source>
</reference>
<dbReference type="EMBL" id="JBHSEI010000001">
    <property type="protein sequence ID" value="MFC4637648.1"/>
    <property type="molecule type" value="Genomic_DNA"/>
</dbReference>
<evidence type="ECO:0000313" key="1">
    <source>
        <dbReference type="EMBL" id="MFC4637648.1"/>
    </source>
</evidence>
<dbReference type="PANTHER" id="PTHR31299:SF0">
    <property type="entry name" value="ESTERASE, PUTATIVE (AFU_ORTHOLOGUE AFUA_1G05850)-RELATED"/>
    <property type="match status" value="1"/>
</dbReference>
<sequence length="340" mass="37193">MTTPEGDWTITESRSAVAAFLASLPLRPRLLALGEPNHSHDAFPAGRNGLLQFLAETHGFRSIALESDVMAGQRVNAYVTTGQGDLNDVMQTGFSHGFGDRPANRELVVWMRAFNTGRENADQLRFYGFDAPLENMWAASPRASLLALQAFLSRHLAEVPADPALLTHLCGEDARWTDPAGALDPSKSIGDSPEARRLRVVADDLVGLLQTETPQLAEQAGFWEAEVHARTAAGLLRYHAVIADPAPDRIARMLALRDLMMADHLCAIARREEARGPTLVFAHNAHLQHHRSVMKLRDQRLEWWGAGAHVGRRLGPSYAFMAGTRAPGPDEDAAEAAPVR</sequence>
<dbReference type="Gene3D" id="3.30.1870.10">
    <property type="entry name" value="EreA-like, domain 2"/>
    <property type="match status" value="1"/>
</dbReference>
<gene>
    <name evidence="1" type="ORF">ACFO0D_04745</name>
</gene>
<dbReference type="SUPFAM" id="SSF159501">
    <property type="entry name" value="EreA/ChaN-like"/>
    <property type="match status" value="1"/>
</dbReference>
<dbReference type="GO" id="GO:0016787">
    <property type="term" value="F:hydrolase activity"/>
    <property type="evidence" value="ECO:0007669"/>
    <property type="project" value="UniProtKB-KW"/>
</dbReference>
<dbReference type="InterPro" id="IPR052036">
    <property type="entry name" value="Hydrolase/PRTase-associated"/>
</dbReference>
<dbReference type="RefSeq" id="WP_380060658.1">
    <property type="nucleotide sequence ID" value="NZ_JBHSEI010000001.1"/>
</dbReference>
<keyword evidence="2" id="KW-1185">Reference proteome</keyword>
<dbReference type="InterPro" id="IPR007815">
    <property type="entry name" value="Emycin_Estase"/>
</dbReference>
<protein>
    <submittedName>
        <fullName evidence="1">Erythromycin esterase family protein</fullName>
        <ecNumber evidence="1">3.1.1.-</ecNumber>
    </submittedName>
</protein>
<dbReference type="PIRSF" id="PIRSF036794">
    <property type="entry name" value="UCP_erythr_ester"/>
    <property type="match status" value="1"/>
</dbReference>
<accession>A0ABV9I619</accession>
<organism evidence="1 2">
    <name type="scientific">Deinococcus hohokamensis</name>
    <dbReference type="NCBI Taxonomy" id="309883"/>
    <lineage>
        <taxon>Bacteria</taxon>
        <taxon>Thermotogati</taxon>
        <taxon>Deinococcota</taxon>
        <taxon>Deinococci</taxon>
        <taxon>Deinococcales</taxon>
        <taxon>Deinococcaceae</taxon>
        <taxon>Deinococcus</taxon>
    </lineage>
</organism>
<evidence type="ECO:0000313" key="2">
    <source>
        <dbReference type="Proteomes" id="UP001595952"/>
    </source>
</evidence>
<name>A0ABV9I619_9DEIO</name>
<dbReference type="PANTHER" id="PTHR31299">
    <property type="entry name" value="ESTERASE, PUTATIVE (AFU_ORTHOLOGUE AFUA_1G05850)-RELATED"/>
    <property type="match status" value="1"/>
</dbReference>
<dbReference type="Proteomes" id="UP001595952">
    <property type="component" value="Unassembled WGS sequence"/>
</dbReference>
<keyword evidence="1" id="KW-0378">Hydrolase</keyword>
<dbReference type="InterPro" id="IPR014622">
    <property type="entry name" value="UCP036794_erythomycin"/>
</dbReference>
<comment type="caution">
    <text evidence="1">The sequence shown here is derived from an EMBL/GenBank/DDBJ whole genome shotgun (WGS) entry which is preliminary data.</text>
</comment>
<dbReference type="Pfam" id="PF05139">
    <property type="entry name" value="Erythro_esteras"/>
    <property type="match status" value="1"/>
</dbReference>